<protein>
    <submittedName>
        <fullName evidence="1">Uncharacterized protein</fullName>
    </submittedName>
</protein>
<dbReference type="EMBL" id="BLQM01000154">
    <property type="protein sequence ID" value="GMH70090.1"/>
    <property type="molecule type" value="Genomic_DNA"/>
</dbReference>
<organism evidence="1 2">
    <name type="scientific">Triparma laevis f. inornata</name>
    <dbReference type="NCBI Taxonomy" id="1714386"/>
    <lineage>
        <taxon>Eukaryota</taxon>
        <taxon>Sar</taxon>
        <taxon>Stramenopiles</taxon>
        <taxon>Ochrophyta</taxon>
        <taxon>Bolidophyceae</taxon>
        <taxon>Parmales</taxon>
        <taxon>Triparmaceae</taxon>
        <taxon>Triparma</taxon>
    </lineage>
</organism>
<sequence>MRSYPDFVVDPKKVYFCRDKYIVNKEMLKITCWKIDGLSKAHFTSQVLDTSATTVIDEGVDGEEGDSIKELLEKLKNRLEGFGLA</sequence>
<comment type="caution">
    <text evidence="1">The sequence shown here is derived from an EMBL/GenBank/DDBJ whole genome shotgun (WGS) entry which is preliminary data.</text>
</comment>
<proteinExistence type="predicted"/>
<reference evidence="2" key="1">
    <citation type="journal article" date="2023" name="Commun. Biol.">
        <title>Genome analysis of Parmales, the sister group of diatoms, reveals the evolutionary specialization of diatoms from phago-mixotrophs to photoautotrophs.</title>
        <authorList>
            <person name="Ban H."/>
            <person name="Sato S."/>
            <person name="Yoshikawa S."/>
            <person name="Yamada K."/>
            <person name="Nakamura Y."/>
            <person name="Ichinomiya M."/>
            <person name="Sato N."/>
            <person name="Blanc-Mathieu R."/>
            <person name="Endo H."/>
            <person name="Kuwata A."/>
            <person name="Ogata H."/>
        </authorList>
    </citation>
    <scope>NUCLEOTIDE SEQUENCE [LARGE SCALE GENOMIC DNA]</scope>
</reference>
<evidence type="ECO:0000313" key="1">
    <source>
        <dbReference type="EMBL" id="GMH70090.1"/>
    </source>
</evidence>
<dbReference type="AlphaFoldDB" id="A0A9W7ALR8"/>
<gene>
    <name evidence="1" type="ORF">TL16_g05320</name>
</gene>
<name>A0A9W7ALR8_9STRA</name>
<dbReference type="Proteomes" id="UP001162640">
    <property type="component" value="Unassembled WGS sequence"/>
</dbReference>
<evidence type="ECO:0000313" key="2">
    <source>
        <dbReference type="Proteomes" id="UP001162640"/>
    </source>
</evidence>
<accession>A0A9W7ALR8</accession>